<accession>A7S1L1</accession>
<dbReference type="InterPro" id="IPR030381">
    <property type="entry name" value="G_DYNAMIN_dom"/>
</dbReference>
<dbReference type="FunFam" id="3.40.50.300:FF:000214">
    <property type="entry name" value="Mitofusin 2"/>
    <property type="match status" value="1"/>
</dbReference>
<dbReference type="Gene3D" id="3.40.50.300">
    <property type="entry name" value="P-loop containing nucleotide triphosphate hydrolases"/>
    <property type="match status" value="1"/>
</dbReference>
<dbReference type="GO" id="GO:0005525">
    <property type="term" value="F:GTP binding"/>
    <property type="evidence" value="ECO:0007669"/>
    <property type="project" value="UniProtKB-KW"/>
</dbReference>
<evidence type="ECO:0000256" key="7">
    <source>
        <dbReference type="ARBA" id="ARBA00023054"/>
    </source>
</evidence>
<feature type="compositionally biased region" description="Basic and acidic residues" evidence="12">
    <location>
        <begin position="13"/>
        <end position="22"/>
    </location>
</feature>
<dbReference type="Gene3D" id="1.20.5.110">
    <property type="match status" value="1"/>
</dbReference>
<dbReference type="InterPro" id="IPR027417">
    <property type="entry name" value="P-loop_NTPase"/>
</dbReference>
<feature type="region of interest" description="Disordered" evidence="12">
    <location>
        <begin position="1"/>
        <end position="28"/>
    </location>
</feature>
<evidence type="ECO:0000313" key="15">
    <source>
        <dbReference type="EMBL" id="EDO42379.1"/>
    </source>
</evidence>
<dbReference type="InterPro" id="IPR045063">
    <property type="entry name" value="Dynamin_N"/>
</dbReference>
<evidence type="ECO:0000256" key="2">
    <source>
        <dbReference type="ARBA" id="ARBA00022692"/>
    </source>
</evidence>
<evidence type="ECO:0000256" key="1">
    <source>
        <dbReference type="ARBA" id="ARBA00004374"/>
    </source>
</evidence>
<reference evidence="15 16" key="1">
    <citation type="journal article" date="2007" name="Science">
        <title>Sea anemone genome reveals ancestral eumetazoan gene repertoire and genomic organization.</title>
        <authorList>
            <person name="Putnam N.H."/>
            <person name="Srivastava M."/>
            <person name="Hellsten U."/>
            <person name="Dirks B."/>
            <person name="Chapman J."/>
            <person name="Salamov A."/>
            <person name="Terry A."/>
            <person name="Shapiro H."/>
            <person name="Lindquist E."/>
            <person name="Kapitonov V.V."/>
            <person name="Jurka J."/>
            <person name="Genikhovich G."/>
            <person name="Grigoriev I.V."/>
            <person name="Lucas S.M."/>
            <person name="Steele R.E."/>
            <person name="Finnerty J.R."/>
            <person name="Technau U."/>
            <person name="Martindale M.Q."/>
            <person name="Rokhsar D.S."/>
        </authorList>
    </citation>
    <scope>NUCLEOTIDE SEQUENCE [LARGE SCALE GENOMIC DNA]</scope>
    <source>
        <strain evidence="16">CH2 X CH6</strain>
    </source>
</reference>
<keyword evidence="10 13" id="KW-0472">Membrane</keyword>
<evidence type="ECO:0000256" key="3">
    <source>
        <dbReference type="ARBA" id="ARBA00022741"/>
    </source>
</evidence>
<keyword evidence="7 11" id="KW-0175">Coiled coil</keyword>
<dbReference type="GO" id="GO:0003924">
    <property type="term" value="F:GTPase activity"/>
    <property type="evidence" value="ECO:0000318"/>
    <property type="project" value="GO_Central"/>
</dbReference>
<dbReference type="InterPro" id="IPR006884">
    <property type="entry name" value="Fzo/mitofusin_HR2"/>
</dbReference>
<keyword evidence="2 13" id="KW-0812">Transmembrane</keyword>
<proteinExistence type="predicted"/>
<dbReference type="Proteomes" id="UP000001593">
    <property type="component" value="Unassembled WGS sequence"/>
</dbReference>
<keyword evidence="4" id="KW-1000">Mitochondrion outer membrane</keyword>
<dbReference type="GO" id="GO:0008053">
    <property type="term" value="P:mitochondrial fusion"/>
    <property type="evidence" value="ECO:0000318"/>
    <property type="project" value="GO_Central"/>
</dbReference>
<dbReference type="STRING" id="45351.A7S1L1"/>
<dbReference type="SUPFAM" id="SSF111479">
    <property type="entry name" value="Fzo-like conserved region"/>
    <property type="match status" value="1"/>
</dbReference>
<dbReference type="GO" id="GO:0005741">
    <property type="term" value="C:mitochondrial outer membrane"/>
    <property type="evidence" value="ECO:0000318"/>
    <property type="project" value="GO_Central"/>
</dbReference>
<keyword evidence="16" id="KW-1185">Reference proteome</keyword>
<organism evidence="15 16">
    <name type="scientific">Nematostella vectensis</name>
    <name type="common">Starlet sea anemone</name>
    <dbReference type="NCBI Taxonomy" id="45351"/>
    <lineage>
        <taxon>Eukaryota</taxon>
        <taxon>Metazoa</taxon>
        <taxon>Cnidaria</taxon>
        <taxon>Anthozoa</taxon>
        <taxon>Hexacorallia</taxon>
        <taxon>Actiniaria</taxon>
        <taxon>Edwardsiidae</taxon>
        <taxon>Nematostella</taxon>
    </lineage>
</organism>
<dbReference type="PANTHER" id="PTHR10465:SF3">
    <property type="entry name" value="TRANSMEMBRANE GTPASE MARF-RELATED"/>
    <property type="match status" value="1"/>
</dbReference>
<keyword evidence="5" id="KW-0378">Hydrolase</keyword>
<dbReference type="PROSITE" id="PS51718">
    <property type="entry name" value="G_DYNAMIN_2"/>
    <property type="match status" value="1"/>
</dbReference>
<evidence type="ECO:0000256" key="6">
    <source>
        <dbReference type="ARBA" id="ARBA00022989"/>
    </source>
</evidence>
<evidence type="ECO:0000256" key="8">
    <source>
        <dbReference type="ARBA" id="ARBA00023128"/>
    </source>
</evidence>
<comment type="subcellular location">
    <subcellularLocation>
        <location evidence="1">Mitochondrion outer membrane</location>
        <topology evidence="1">Multi-pass membrane protein</topology>
    </subcellularLocation>
</comment>
<feature type="transmembrane region" description="Helical" evidence="13">
    <location>
        <begin position="627"/>
        <end position="645"/>
    </location>
</feature>
<keyword evidence="8" id="KW-0496">Mitochondrion</keyword>
<sequence>MRNSGSIPKRSFSVKESDKNGVGEHSSPLHNFVKAKKKINETVSEIGKYLDEANRFICGCEIAEDYKSNIKGFACDVAGFLGQVASITEVIARDQMKVAFFGRTSNGKSTVVNAMLQDRILPMGIGHTTNCFLSVNGSDSADPYILIPESDERRNVKTLGQIAHALFEEKLDHSSLVQVYWPKSRCKMLSEDVVLVDSPGIDVSPDLDLWIDKHCLDADVFVLVCNAESTLMVTEKNFFHKVNQKLSKPNIFILNNRWDASAGEPDVEMMELVKKQHLQRNVDFLSKELKCVDKKQAEDRVFFVSAKETLMSRMQKHQGMPEEGGAIHVDGFHGRKLEFENFEHKFEECISKSAIQTKFESHAGTGIGIVNAVQNILEQIAGCAYEHRKRLISAKRERENRLEFVKEQLDYCTNECKEKIKHLSTRIEQQVADAMTEEIGRLGVLVNEFEHPFHTHPGFLRTYKKELHEYIEKGLGRNLMARCSSSQTQLIQETQQDMIDRLQKLLPCDEPQSVLPLTPRQDFEVCYQLEIHNLCSDFKEDIEFHFSLGWEALVKRFLAPRNARLAILVPSTDHHRELEPRPAGPVMPRCSYSDEEMTLAVIHGVASLTSRTATVVVLAGGLLWRVMGWRIIICCTGLYGGLYVIERLRWTNSAKEKTFKRQFVDFASEKLQLVVSFTSSNCGLQVQQELSSTFSRLQSLVHRSKENLEDEILELEAEITRLESIESRARVLKNKACWFESELVDFLKTFGLNKSKI</sequence>
<dbReference type="SUPFAM" id="SSF52540">
    <property type="entry name" value="P-loop containing nucleoside triphosphate hydrolases"/>
    <property type="match status" value="1"/>
</dbReference>
<keyword evidence="3" id="KW-0547">Nucleotide-binding</keyword>
<evidence type="ECO:0000256" key="12">
    <source>
        <dbReference type="SAM" id="MobiDB-lite"/>
    </source>
</evidence>
<feature type="coiled-coil region" evidence="11">
    <location>
        <begin position="698"/>
        <end position="735"/>
    </location>
</feature>
<evidence type="ECO:0000313" key="16">
    <source>
        <dbReference type="Proteomes" id="UP000001593"/>
    </source>
</evidence>
<dbReference type="CDD" id="cd09912">
    <property type="entry name" value="DLP_2"/>
    <property type="match status" value="1"/>
</dbReference>
<evidence type="ECO:0000256" key="4">
    <source>
        <dbReference type="ARBA" id="ARBA00022787"/>
    </source>
</evidence>
<evidence type="ECO:0000259" key="14">
    <source>
        <dbReference type="PROSITE" id="PS51718"/>
    </source>
</evidence>
<dbReference type="InterPro" id="IPR027094">
    <property type="entry name" value="Mitofusin_fam"/>
</dbReference>
<evidence type="ECO:0000256" key="11">
    <source>
        <dbReference type="SAM" id="Coils"/>
    </source>
</evidence>
<dbReference type="Pfam" id="PF00350">
    <property type="entry name" value="Dynamin_N"/>
    <property type="match status" value="1"/>
</dbReference>
<dbReference type="HOGENOM" id="CLU_021212_1_0_1"/>
<protein>
    <recommendedName>
        <fullName evidence="14">Dynamin-type G domain-containing protein</fullName>
    </recommendedName>
</protein>
<dbReference type="Pfam" id="PF04799">
    <property type="entry name" value="Fzo_mitofusin"/>
    <property type="match status" value="1"/>
</dbReference>
<keyword evidence="9" id="KW-0342">GTP-binding</keyword>
<evidence type="ECO:0000256" key="9">
    <source>
        <dbReference type="ARBA" id="ARBA00023134"/>
    </source>
</evidence>
<name>A7S1L1_NEMVE</name>
<dbReference type="GO" id="GO:0051646">
    <property type="term" value="P:mitochondrion localization"/>
    <property type="evidence" value="ECO:0000318"/>
    <property type="project" value="GO_Central"/>
</dbReference>
<keyword evidence="6 13" id="KW-1133">Transmembrane helix</keyword>
<dbReference type="AlphaFoldDB" id="A7S1L1"/>
<evidence type="ECO:0000256" key="13">
    <source>
        <dbReference type="SAM" id="Phobius"/>
    </source>
</evidence>
<dbReference type="EMBL" id="DS469565">
    <property type="protein sequence ID" value="EDO42379.1"/>
    <property type="molecule type" value="Genomic_DNA"/>
</dbReference>
<dbReference type="eggNOG" id="KOG0448">
    <property type="taxonomic scope" value="Eukaryota"/>
</dbReference>
<feature type="domain" description="Dynamin-type G" evidence="14">
    <location>
        <begin position="92"/>
        <end position="360"/>
    </location>
</feature>
<dbReference type="InParanoid" id="A7S1L1"/>
<evidence type="ECO:0000256" key="5">
    <source>
        <dbReference type="ARBA" id="ARBA00022801"/>
    </source>
</evidence>
<evidence type="ECO:0000256" key="10">
    <source>
        <dbReference type="ARBA" id="ARBA00023136"/>
    </source>
</evidence>
<dbReference type="PANTHER" id="PTHR10465">
    <property type="entry name" value="TRANSMEMBRANE GTPASE FZO1"/>
    <property type="match status" value="1"/>
</dbReference>
<dbReference type="PhylomeDB" id="A7S1L1"/>
<gene>
    <name evidence="15" type="ORF">NEMVEDRAFT_v1g101013</name>
</gene>
<dbReference type="OMA" id="YRINCES"/>